<dbReference type="EMBL" id="NSKB01000006">
    <property type="protein sequence ID" value="PAU75431.1"/>
    <property type="molecule type" value="Genomic_DNA"/>
</dbReference>
<evidence type="ECO:0000313" key="9">
    <source>
        <dbReference type="EMBL" id="PAU75431.1"/>
    </source>
</evidence>
<keyword evidence="10" id="KW-1185">Reference proteome</keyword>
<evidence type="ECO:0000256" key="2">
    <source>
        <dbReference type="ARBA" id="ARBA00005658"/>
    </source>
</evidence>
<dbReference type="NCBIfam" id="TIGR00842">
    <property type="entry name" value="bcct"/>
    <property type="match status" value="1"/>
</dbReference>
<feature type="transmembrane region" description="Helical" evidence="8">
    <location>
        <begin position="255"/>
        <end position="272"/>
    </location>
</feature>
<feature type="transmembrane region" description="Helical" evidence="8">
    <location>
        <begin position="48"/>
        <end position="66"/>
    </location>
</feature>
<dbReference type="PANTHER" id="PTHR30047:SF7">
    <property type="entry name" value="HIGH-AFFINITY CHOLINE TRANSPORT PROTEIN"/>
    <property type="match status" value="1"/>
</dbReference>
<evidence type="ECO:0000256" key="6">
    <source>
        <dbReference type="ARBA" id="ARBA00022989"/>
    </source>
</evidence>
<evidence type="ECO:0000256" key="7">
    <source>
        <dbReference type="ARBA" id="ARBA00023136"/>
    </source>
</evidence>
<organism evidence="9 10">
    <name type="scientific">Halomonas salipaludis</name>
    <dbReference type="NCBI Taxonomy" id="2032625"/>
    <lineage>
        <taxon>Bacteria</taxon>
        <taxon>Pseudomonadati</taxon>
        <taxon>Pseudomonadota</taxon>
        <taxon>Gammaproteobacteria</taxon>
        <taxon>Oceanospirillales</taxon>
        <taxon>Halomonadaceae</taxon>
        <taxon>Halomonas</taxon>
    </lineage>
</organism>
<dbReference type="Pfam" id="PF02028">
    <property type="entry name" value="BCCT"/>
    <property type="match status" value="1"/>
</dbReference>
<feature type="transmembrane region" description="Helical" evidence="8">
    <location>
        <begin position="469"/>
        <end position="488"/>
    </location>
</feature>
<accession>A0A2A2EPP3</accession>
<feature type="transmembrane region" description="Helical" evidence="8">
    <location>
        <begin position="87"/>
        <end position="107"/>
    </location>
</feature>
<keyword evidence="5 8" id="KW-0812">Transmembrane</keyword>
<keyword evidence="6 8" id="KW-1133">Transmembrane helix</keyword>
<dbReference type="InterPro" id="IPR000060">
    <property type="entry name" value="BCCT_transptr"/>
</dbReference>
<proteinExistence type="inferred from homology"/>
<dbReference type="GO" id="GO:0022857">
    <property type="term" value="F:transmembrane transporter activity"/>
    <property type="evidence" value="ECO:0007669"/>
    <property type="project" value="InterPro"/>
</dbReference>
<dbReference type="PANTHER" id="PTHR30047">
    <property type="entry name" value="HIGH-AFFINITY CHOLINE TRANSPORT PROTEIN-RELATED"/>
    <property type="match status" value="1"/>
</dbReference>
<evidence type="ECO:0000256" key="5">
    <source>
        <dbReference type="ARBA" id="ARBA00022692"/>
    </source>
</evidence>
<sequence length="507" mass="55475">MENPKTNITFLSSCAIVILITALGATLPAKLSGLSGDTLMIVSNHFGWLYLISVFTFVCFLFYLALSRYGKIKLGSEDSGPAYGTCTWLSMLLAAGFGVGLVFYGMAEPMFHYVNPPFDDAEGKTTQAARLAIQYSFFNWGVHQWSASALVGLIIAYFQYNRGRKGLISSVFTDLETKSTIKTNRFTMLDIIAIVVTVIGVATSLGLGVLQINSGIADIINTPDNASRHLIILAAIFIAYMLSTYTGLDKGIKYLSLACMTICLAVMAYILITGPTTFILNSIALGIGDYAQNFIGMSLRTSPNTSNAWASSWTIFYWAWIIAWSPFVGTFIARISKGRTIREFVFGVLLVPPLIACLWIGVLGSSALYIDSNSNGELSELVQSNITSAIFQMFETMPNSLILSSITMLLIFFFLVTSLDSATYIVAQMSDDGSQSPSVYKRTVWGVLISVSCWVLLTRGGLTGLQSASIVAALPLTIIIFFMAFSFMRKLHKDPNVSEDDRKLRKI</sequence>
<dbReference type="AlphaFoldDB" id="A0A2A2EPP3"/>
<feature type="transmembrane region" description="Helical" evidence="8">
    <location>
        <begin position="345"/>
        <end position="370"/>
    </location>
</feature>
<feature type="transmembrane region" description="Helical" evidence="8">
    <location>
        <begin position="439"/>
        <end position="457"/>
    </location>
</feature>
<protein>
    <submittedName>
        <fullName evidence="9">Glycine/betaine ABC transporter permease</fullName>
    </submittedName>
</protein>
<dbReference type="GO" id="GO:0005886">
    <property type="term" value="C:plasma membrane"/>
    <property type="evidence" value="ECO:0007669"/>
    <property type="project" value="UniProtKB-SubCell"/>
</dbReference>
<comment type="subcellular location">
    <subcellularLocation>
        <location evidence="1">Cell membrane</location>
        <topology evidence="1">Multi-pass membrane protein</topology>
    </subcellularLocation>
</comment>
<evidence type="ECO:0000313" key="10">
    <source>
        <dbReference type="Proteomes" id="UP000217771"/>
    </source>
</evidence>
<feature type="transmembrane region" description="Helical" evidence="8">
    <location>
        <begin position="188"/>
        <end position="210"/>
    </location>
</feature>
<dbReference type="RefSeq" id="WP_095621857.1">
    <property type="nucleotide sequence ID" value="NZ_NSKB01000006.1"/>
</dbReference>
<gene>
    <name evidence="9" type="ORF">CK498_15975</name>
</gene>
<evidence type="ECO:0000256" key="3">
    <source>
        <dbReference type="ARBA" id="ARBA00022448"/>
    </source>
</evidence>
<keyword evidence="7 8" id="KW-0472">Membrane</keyword>
<evidence type="ECO:0000256" key="4">
    <source>
        <dbReference type="ARBA" id="ARBA00022475"/>
    </source>
</evidence>
<feature type="transmembrane region" description="Helical" evidence="8">
    <location>
        <begin position="230"/>
        <end position="248"/>
    </location>
</feature>
<keyword evidence="4" id="KW-1003">Cell membrane</keyword>
<reference evidence="9 10" key="1">
    <citation type="submission" date="2017-08" db="EMBL/GenBank/DDBJ databases">
        <title>Halomonas alkalisoli sp. nov., isolated from saline alkaline soil.</title>
        <authorList>
            <person name="Wang D."/>
            <person name="Zhang G."/>
        </authorList>
    </citation>
    <scope>NUCLEOTIDE SEQUENCE [LARGE SCALE GENOMIC DNA]</scope>
    <source>
        <strain evidence="9 10">WRN001</strain>
    </source>
</reference>
<feature type="transmembrane region" description="Helical" evidence="8">
    <location>
        <begin position="401"/>
        <end position="427"/>
    </location>
</feature>
<feature type="transmembrane region" description="Helical" evidence="8">
    <location>
        <begin position="315"/>
        <end position="333"/>
    </location>
</feature>
<evidence type="ECO:0000256" key="8">
    <source>
        <dbReference type="SAM" id="Phobius"/>
    </source>
</evidence>
<comment type="caution">
    <text evidence="9">The sequence shown here is derived from an EMBL/GenBank/DDBJ whole genome shotgun (WGS) entry which is preliminary data.</text>
</comment>
<dbReference type="OrthoDB" id="9775735at2"/>
<keyword evidence="3" id="KW-0813">Transport</keyword>
<feature type="transmembrane region" description="Helical" evidence="8">
    <location>
        <begin position="142"/>
        <end position="160"/>
    </location>
</feature>
<name>A0A2A2EPP3_9GAMM</name>
<comment type="similarity">
    <text evidence="2">Belongs to the BCCT transporter (TC 2.A.15) family.</text>
</comment>
<dbReference type="Proteomes" id="UP000217771">
    <property type="component" value="Unassembled WGS sequence"/>
</dbReference>
<evidence type="ECO:0000256" key="1">
    <source>
        <dbReference type="ARBA" id="ARBA00004651"/>
    </source>
</evidence>